<sequence>MTSNPHDIRPKQHGPHLPALTGIRFVAILHIFCFHLWVLFDMKKEPGMENLLRGMNDLPAPLFTAIANGWMSTSFFFLLSGFILAYLYWGEDGQLSIPKKTFWLARAIRIYPIHLILMLITLLMTTAYQLSLGTSPWLLVASGLTTLTLTQAWYPDFVPIWSWPTWTISALVFLYAVMPFLLPRLATLSRRASIQLLCALPFISLLPTGIYALYFPAGTEAPQFWKIFIGSTPLFWLAHFIAGILLTRVFNFSRAANTSDPASGSWFAWGDLALLAVVVFACAQQIEEPFKFFLRHGLMMPLYMVIIVDLARGRGIAARLFSLPGTGFLGETGFSIFIWQNFVLMMCGAFIMFNPEAGQHQFFWALVGAIALGIISTYLIEKPIARKLRRKWLVFGQSKDNKQITAANTDSLLTPSNLPAGTSHE</sequence>
<feature type="transmembrane region" description="Helical" evidence="1">
    <location>
        <begin position="61"/>
        <end position="89"/>
    </location>
</feature>
<evidence type="ECO:0000259" key="2">
    <source>
        <dbReference type="Pfam" id="PF01757"/>
    </source>
</evidence>
<dbReference type="InterPro" id="IPR002656">
    <property type="entry name" value="Acyl_transf_3_dom"/>
</dbReference>
<dbReference type="InterPro" id="IPR050879">
    <property type="entry name" value="Acyltransferase_3"/>
</dbReference>
<feature type="transmembrane region" description="Helical" evidence="1">
    <location>
        <begin position="20"/>
        <end position="40"/>
    </location>
</feature>
<feature type="domain" description="Acyltransferase 3" evidence="2">
    <location>
        <begin position="19"/>
        <end position="380"/>
    </location>
</feature>
<keyword evidence="4" id="KW-1185">Reference proteome</keyword>
<protein>
    <submittedName>
        <fullName evidence="3">Peptidoglycan/LPS O-acetylase OafA/YrhL</fullName>
    </submittedName>
</protein>
<keyword evidence="1" id="KW-0812">Transmembrane</keyword>
<comment type="caution">
    <text evidence="3">The sequence shown here is derived from an EMBL/GenBank/DDBJ whole genome shotgun (WGS) entry which is preliminary data.</text>
</comment>
<evidence type="ECO:0000313" key="3">
    <source>
        <dbReference type="EMBL" id="MDR7091254.1"/>
    </source>
</evidence>
<feature type="transmembrane region" description="Helical" evidence="1">
    <location>
        <begin position="227"/>
        <end position="246"/>
    </location>
</feature>
<evidence type="ECO:0000313" key="4">
    <source>
        <dbReference type="Proteomes" id="UP001253595"/>
    </source>
</evidence>
<gene>
    <name evidence="3" type="ORF">J2X05_003289</name>
</gene>
<feature type="transmembrane region" description="Helical" evidence="1">
    <location>
        <begin position="160"/>
        <end position="182"/>
    </location>
</feature>
<dbReference type="Pfam" id="PF01757">
    <property type="entry name" value="Acyl_transf_3"/>
    <property type="match status" value="1"/>
</dbReference>
<dbReference type="Proteomes" id="UP001253595">
    <property type="component" value="Unassembled WGS sequence"/>
</dbReference>
<feature type="transmembrane region" description="Helical" evidence="1">
    <location>
        <begin position="292"/>
        <end position="311"/>
    </location>
</feature>
<reference evidence="3 4" key="1">
    <citation type="submission" date="2023-07" db="EMBL/GenBank/DDBJ databases">
        <title>Sorghum-associated microbial communities from plants grown in Nebraska, USA.</title>
        <authorList>
            <person name="Schachtman D."/>
        </authorList>
    </citation>
    <scope>NUCLEOTIDE SEQUENCE [LARGE SCALE GENOMIC DNA]</scope>
    <source>
        <strain evidence="3 4">BE190</strain>
    </source>
</reference>
<feature type="transmembrane region" description="Helical" evidence="1">
    <location>
        <begin position="194"/>
        <end position="215"/>
    </location>
</feature>
<dbReference type="PANTHER" id="PTHR23028">
    <property type="entry name" value="ACETYLTRANSFERASE"/>
    <property type="match status" value="1"/>
</dbReference>
<organism evidence="3 4">
    <name type="scientific">Cellvibrio fibrivorans</name>
    <dbReference type="NCBI Taxonomy" id="126350"/>
    <lineage>
        <taxon>Bacteria</taxon>
        <taxon>Pseudomonadati</taxon>
        <taxon>Pseudomonadota</taxon>
        <taxon>Gammaproteobacteria</taxon>
        <taxon>Cellvibrionales</taxon>
        <taxon>Cellvibrionaceae</taxon>
        <taxon>Cellvibrio</taxon>
    </lineage>
</organism>
<accession>A0ABU1V1D1</accession>
<evidence type="ECO:0000256" key="1">
    <source>
        <dbReference type="SAM" id="Phobius"/>
    </source>
</evidence>
<name>A0ABU1V1D1_9GAMM</name>
<proteinExistence type="predicted"/>
<dbReference type="EMBL" id="JAVDVX010000006">
    <property type="protein sequence ID" value="MDR7091254.1"/>
    <property type="molecule type" value="Genomic_DNA"/>
</dbReference>
<keyword evidence="1" id="KW-0472">Membrane</keyword>
<dbReference type="PANTHER" id="PTHR23028:SF53">
    <property type="entry name" value="ACYL_TRANSF_3 DOMAIN-CONTAINING PROTEIN"/>
    <property type="match status" value="1"/>
</dbReference>
<feature type="transmembrane region" description="Helical" evidence="1">
    <location>
        <begin position="361"/>
        <end position="380"/>
    </location>
</feature>
<feature type="transmembrane region" description="Helical" evidence="1">
    <location>
        <begin position="109"/>
        <end position="130"/>
    </location>
</feature>
<feature type="transmembrane region" description="Helical" evidence="1">
    <location>
        <begin position="266"/>
        <end position="286"/>
    </location>
</feature>
<dbReference type="RefSeq" id="WP_310074381.1">
    <property type="nucleotide sequence ID" value="NZ_JAVDVX010000006.1"/>
</dbReference>
<keyword evidence="1" id="KW-1133">Transmembrane helix</keyword>